<dbReference type="PROSITE" id="PS51257">
    <property type="entry name" value="PROKAR_LIPOPROTEIN"/>
    <property type="match status" value="1"/>
</dbReference>
<gene>
    <name evidence="1" type="ORF">NPIL_487541</name>
</gene>
<reference evidence="1" key="1">
    <citation type="submission" date="2020-08" db="EMBL/GenBank/DDBJ databases">
        <title>Multicomponent nature underlies the extraordinary mechanical properties of spider dragline silk.</title>
        <authorList>
            <person name="Kono N."/>
            <person name="Nakamura H."/>
            <person name="Mori M."/>
            <person name="Yoshida Y."/>
            <person name="Ohtoshi R."/>
            <person name="Malay A.D."/>
            <person name="Moran D.A.P."/>
            <person name="Tomita M."/>
            <person name="Numata K."/>
            <person name="Arakawa K."/>
        </authorList>
    </citation>
    <scope>NUCLEOTIDE SEQUENCE</scope>
</reference>
<name>A0A8X6Q0Z4_NEPPI</name>
<dbReference type="OrthoDB" id="10271836at2759"/>
<organism evidence="1 2">
    <name type="scientific">Nephila pilipes</name>
    <name type="common">Giant wood spider</name>
    <name type="synonym">Nephila maculata</name>
    <dbReference type="NCBI Taxonomy" id="299642"/>
    <lineage>
        <taxon>Eukaryota</taxon>
        <taxon>Metazoa</taxon>
        <taxon>Ecdysozoa</taxon>
        <taxon>Arthropoda</taxon>
        <taxon>Chelicerata</taxon>
        <taxon>Arachnida</taxon>
        <taxon>Araneae</taxon>
        <taxon>Araneomorphae</taxon>
        <taxon>Entelegynae</taxon>
        <taxon>Araneoidea</taxon>
        <taxon>Nephilidae</taxon>
        <taxon>Nephila</taxon>
    </lineage>
</organism>
<sequence>MTRPDFARHSILQAPTPSIHQGVYCVASGCYRGGILWRVGGADGAPLEIALERTIVERELLFRWINSDHSLEKRGFFSRCFDFQDRVSCFAYACFHAR</sequence>
<dbReference type="AlphaFoldDB" id="A0A8X6Q0Z4"/>
<evidence type="ECO:0000313" key="2">
    <source>
        <dbReference type="Proteomes" id="UP000887013"/>
    </source>
</evidence>
<keyword evidence="2" id="KW-1185">Reference proteome</keyword>
<dbReference type="EMBL" id="BMAW01121515">
    <property type="protein sequence ID" value="GFT94430.1"/>
    <property type="molecule type" value="Genomic_DNA"/>
</dbReference>
<comment type="caution">
    <text evidence="1">The sequence shown here is derived from an EMBL/GenBank/DDBJ whole genome shotgun (WGS) entry which is preliminary data.</text>
</comment>
<evidence type="ECO:0000313" key="1">
    <source>
        <dbReference type="EMBL" id="GFT94430.1"/>
    </source>
</evidence>
<protein>
    <submittedName>
        <fullName evidence="1">Uncharacterized protein</fullName>
    </submittedName>
</protein>
<proteinExistence type="predicted"/>
<dbReference type="Proteomes" id="UP000887013">
    <property type="component" value="Unassembled WGS sequence"/>
</dbReference>
<accession>A0A8X6Q0Z4</accession>